<reference evidence="1 3" key="1">
    <citation type="journal article" date="2014" name="BMC Genomics">
        <title>Genome sequence of Anopheles sinensis provides insight into genetics basis of mosquito competence for malaria parasites.</title>
        <authorList>
            <person name="Zhou D."/>
            <person name="Zhang D."/>
            <person name="Ding G."/>
            <person name="Shi L."/>
            <person name="Hou Q."/>
            <person name="Ye Y."/>
            <person name="Xu Y."/>
            <person name="Zhou H."/>
            <person name="Xiong C."/>
            <person name="Li S."/>
            <person name="Yu J."/>
            <person name="Hong S."/>
            <person name="Yu X."/>
            <person name="Zou P."/>
            <person name="Chen C."/>
            <person name="Chang X."/>
            <person name="Wang W."/>
            <person name="Lv Y."/>
            <person name="Sun Y."/>
            <person name="Ma L."/>
            <person name="Shen B."/>
            <person name="Zhu C."/>
        </authorList>
    </citation>
    <scope>NUCLEOTIDE SEQUENCE [LARGE SCALE GENOMIC DNA]</scope>
</reference>
<accession>A0A084VZP9</accession>
<evidence type="ECO:0000313" key="1">
    <source>
        <dbReference type="EMBL" id="KFB43443.1"/>
    </source>
</evidence>
<dbReference type="AlphaFoldDB" id="A0A084VZP9"/>
<keyword evidence="3" id="KW-1185">Reference proteome</keyword>
<proteinExistence type="predicted"/>
<protein>
    <submittedName>
        <fullName evidence="1 2">Glycohydrolase</fullName>
    </submittedName>
</protein>
<dbReference type="VEuPathDB" id="VectorBase:ASIC011249"/>
<keyword evidence="1" id="KW-0378">Hydrolase</keyword>
<dbReference type="Proteomes" id="UP000030765">
    <property type="component" value="Unassembled WGS sequence"/>
</dbReference>
<dbReference type="EnsemblMetazoa" id="ASIC011249-RA">
    <property type="protein sequence ID" value="ASIC011249-PA"/>
    <property type="gene ID" value="ASIC011249"/>
</dbReference>
<organism evidence="1">
    <name type="scientific">Anopheles sinensis</name>
    <name type="common">Mosquito</name>
    <dbReference type="NCBI Taxonomy" id="74873"/>
    <lineage>
        <taxon>Eukaryota</taxon>
        <taxon>Metazoa</taxon>
        <taxon>Ecdysozoa</taxon>
        <taxon>Arthropoda</taxon>
        <taxon>Hexapoda</taxon>
        <taxon>Insecta</taxon>
        <taxon>Pterygota</taxon>
        <taxon>Neoptera</taxon>
        <taxon>Endopterygota</taxon>
        <taxon>Diptera</taxon>
        <taxon>Nematocera</taxon>
        <taxon>Culicoidea</taxon>
        <taxon>Culicidae</taxon>
        <taxon>Anophelinae</taxon>
        <taxon>Anopheles</taxon>
    </lineage>
</organism>
<dbReference type="EMBL" id="KE525254">
    <property type="protein sequence ID" value="KFB43443.1"/>
    <property type="molecule type" value="Genomic_DNA"/>
</dbReference>
<gene>
    <name evidence="1" type="ORF">ZHAS_00011249</name>
</gene>
<evidence type="ECO:0000313" key="2">
    <source>
        <dbReference type="EnsemblMetazoa" id="ASIC011249-PA"/>
    </source>
</evidence>
<name>A0A084VZP9_ANOSI</name>
<sequence length="109" mass="11833">MPVSSSLSEVVGETLLAVEYDRPGVGPDADLEIPRRHRMLEPGKSIPRVIVSTAFPHGNGPCNRDRDPQVSSVVAPELSNPDTDLNDGLNDGSQRCLTRALRAPDEFRT</sequence>
<reference evidence="2" key="2">
    <citation type="submission" date="2020-05" db="UniProtKB">
        <authorList>
            <consortium name="EnsemblMetazoa"/>
        </authorList>
    </citation>
    <scope>IDENTIFICATION</scope>
</reference>
<evidence type="ECO:0000313" key="3">
    <source>
        <dbReference type="Proteomes" id="UP000030765"/>
    </source>
</evidence>
<dbReference type="GO" id="GO:0016787">
    <property type="term" value="F:hydrolase activity"/>
    <property type="evidence" value="ECO:0007669"/>
    <property type="project" value="UniProtKB-KW"/>
</dbReference>
<dbReference type="EMBL" id="ATLV01018913">
    <property type="status" value="NOT_ANNOTATED_CDS"/>
    <property type="molecule type" value="Genomic_DNA"/>
</dbReference>